<feature type="signal peptide" evidence="1">
    <location>
        <begin position="1"/>
        <end position="22"/>
    </location>
</feature>
<dbReference type="InterPro" id="IPR051686">
    <property type="entry name" value="Lipoprotein_DolP"/>
</dbReference>
<proteinExistence type="predicted"/>
<sequence length="103" mass="10786">MNTRTLFTAALAASLIALSGCAVTRGRESVGAYIDDSAITTSVKARFVDNNAVDAASIKVETLNGTVMLSGFAKNGNEKATAERIARDVKGVKSVRNEIAVRP</sequence>
<dbReference type="InterPro" id="IPR007055">
    <property type="entry name" value="BON_dom"/>
</dbReference>
<keyword evidence="4" id="KW-1185">Reference proteome</keyword>
<feature type="chain" id="PRO_5045383537" evidence="1">
    <location>
        <begin position="23"/>
        <end position="103"/>
    </location>
</feature>
<evidence type="ECO:0000259" key="2">
    <source>
        <dbReference type="PROSITE" id="PS50914"/>
    </source>
</evidence>
<reference evidence="3 4" key="2">
    <citation type="submission" date="2020-05" db="EMBL/GenBank/DDBJ databases">
        <authorList>
            <person name="Khan S.A."/>
            <person name="Jeon C.O."/>
            <person name="Chun B.H."/>
        </authorList>
    </citation>
    <scope>NUCLEOTIDE SEQUENCE [LARGE SCALE GENOMIC DNA]</scope>
    <source>
        <strain evidence="3 4">H242</strain>
    </source>
</reference>
<dbReference type="InterPro" id="IPR014004">
    <property type="entry name" value="Transpt-assoc_nodulatn_dom_bac"/>
</dbReference>
<name>A0ABX6P5X7_9BURK</name>
<accession>A0ABX6P5X7</accession>
<reference evidence="3 4" key="1">
    <citation type="submission" date="2020-05" db="EMBL/GenBank/DDBJ databases">
        <title>Ramlibacter rhizophilus sp. nov., isolated from rhizosphere soil of national flower Mugunghwa from South Korea.</title>
        <authorList>
            <person name="Zheng-Fei Y."/>
            <person name="Huan T."/>
        </authorList>
    </citation>
    <scope>NUCLEOTIDE SEQUENCE [LARGE SCALE GENOMIC DNA]</scope>
    <source>
        <strain evidence="3 4">H242</strain>
    </source>
</reference>
<organism evidence="3 4">
    <name type="scientific">Ramlibacter terrae</name>
    <dbReference type="NCBI Taxonomy" id="2732511"/>
    <lineage>
        <taxon>Bacteria</taxon>
        <taxon>Pseudomonadati</taxon>
        <taxon>Pseudomonadota</taxon>
        <taxon>Betaproteobacteria</taxon>
        <taxon>Burkholderiales</taxon>
        <taxon>Comamonadaceae</taxon>
        <taxon>Ramlibacter</taxon>
    </lineage>
</organism>
<dbReference type="Gene3D" id="3.30.1340.30">
    <property type="match status" value="1"/>
</dbReference>
<dbReference type="PANTHER" id="PTHR34606:SF16">
    <property type="entry name" value="BON DOMAIN-CONTAINING PROTEIN"/>
    <property type="match status" value="1"/>
</dbReference>
<evidence type="ECO:0000313" key="3">
    <source>
        <dbReference type="EMBL" id="QJW85480.1"/>
    </source>
</evidence>
<dbReference type="EMBL" id="CP053418">
    <property type="protein sequence ID" value="QJW85480.1"/>
    <property type="molecule type" value="Genomic_DNA"/>
</dbReference>
<keyword evidence="1" id="KW-0732">Signal</keyword>
<dbReference type="PANTHER" id="PTHR34606">
    <property type="entry name" value="BON DOMAIN-CONTAINING PROTEIN"/>
    <property type="match status" value="1"/>
</dbReference>
<feature type="domain" description="BON" evidence="2">
    <location>
        <begin position="35"/>
        <end position="103"/>
    </location>
</feature>
<evidence type="ECO:0000256" key="1">
    <source>
        <dbReference type="SAM" id="SignalP"/>
    </source>
</evidence>
<gene>
    <name evidence="3" type="ORF">HK414_25760</name>
</gene>
<dbReference type="PROSITE" id="PS50914">
    <property type="entry name" value="BON"/>
    <property type="match status" value="1"/>
</dbReference>
<dbReference type="SMART" id="SM00749">
    <property type="entry name" value="BON"/>
    <property type="match status" value="1"/>
</dbReference>
<dbReference type="Pfam" id="PF04972">
    <property type="entry name" value="BON"/>
    <property type="match status" value="1"/>
</dbReference>
<dbReference type="Proteomes" id="UP000500826">
    <property type="component" value="Chromosome"/>
</dbReference>
<evidence type="ECO:0000313" key="4">
    <source>
        <dbReference type="Proteomes" id="UP000500826"/>
    </source>
</evidence>
<protein>
    <submittedName>
        <fullName evidence="3">BON domain-containing protein</fullName>
    </submittedName>
</protein>
<dbReference type="PROSITE" id="PS51257">
    <property type="entry name" value="PROKAR_LIPOPROTEIN"/>
    <property type="match status" value="1"/>
</dbReference>